<keyword evidence="2" id="KW-1133">Transmembrane helix</keyword>
<feature type="coiled-coil region" evidence="1">
    <location>
        <begin position="378"/>
        <end position="412"/>
    </location>
</feature>
<dbReference type="eggNOG" id="ENOG5032TUW">
    <property type="taxonomic scope" value="Bacteria"/>
</dbReference>
<organism evidence="3 4">
    <name type="scientific">Gottschalkia acidurici (strain ATCC 7906 / DSM 604 / BCRC 14475 / CIP 104303 / KCTC 5404 / NCIMB 10678 / 9a)</name>
    <name type="common">Clostridium acidurici</name>
    <dbReference type="NCBI Taxonomy" id="1128398"/>
    <lineage>
        <taxon>Bacteria</taxon>
        <taxon>Bacillati</taxon>
        <taxon>Bacillota</taxon>
        <taxon>Tissierellia</taxon>
        <taxon>Tissierellales</taxon>
        <taxon>Gottschalkiaceae</taxon>
        <taxon>Gottschalkia</taxon>
    </lineage>
</organism>
<name>K0AYE6_GOTA9</name>
<dbReference type="Gene3D" id="3.30.1490.300">
    <property type="match status" value="1"/>
</dbReference>
<evidence type="ECO:0000313" key="3">
    <source>
        <dbReference type="EMBL" id="AFS78284.1"/>
    </source>
</evidence>
<dbReference type="Gene3D" id="3.30.420.40">
    <property type="match status" value="2"/>
</dbReference>
<dbReference type="KEGG" id="cad:Curi_c12730"/>
<reference evidence="3 4" key="1">
    <citation type="journal article" date="2012" name="PLoS ONE">
        <title>The purine-utilizing bacterium Clostridium acidurici 9a: a genome-guided metabolic reconsideration.</title>
        <authorList>
            <person name="Hartwich K."/>
            <person name="Poehlein A."/>
            <person name="Daniel R."/>
        </authorList>
    </citation>
    <scope>NUCLEOTIDE SEQUENCE [LARGE SCALE GENOMIC DNA]</scope>
    <source>
        <strain evidence="4">ATCC 7906 / DSM 604 / BCRC 14475 / CIP 104303 / KCTC 5404 / NCIMB 10678 / 9a</strain>
    </source>
</reference>
<evidence type="ECO:0000313" key="4">
    <source>
        <dbReference type="Proteomes" id="UP000006094"/>
    </source>
</evidence>
<keyword evidence="2" id="KW-0812">Transmembrane</keyword>
<gene>
    <name evidence="3" type="ordered locus">Curi_c12730</name>
</gene>
<evidence type="ECO:0000256" key="1">
    <source>
        <dbReference type="SAM" id="Coils"/>
    </source>
</evidence>
<dbReference type="AlphaFoldDB" id="K0AYE6"/>
<dbReference type="OrthoDB" id="5468993at2"/>
<dbReference type="RefSeq" id="WP_014967421.1">
    <property type="nucleotide sequence ID" value="NC_018664.1"/>
</dbReference>
<dbReference type="EMBL" id="CP003326">
    <property type="protein sequence ID" value="AFS78284.1"/>
    <property type="molecule type" value="Genomic_DNA"/>
</dbReference>
<keyword evidence="4" id="KW-1185">Reference proteome</keyword>
<dbReference type="HOGENOM" id="CLU_550662_0_0_9"/>
<evidence type="ECO:0000256" key="2">
    <source>
        <dbReference type="SAM" id="Phobius"/>
    </source>
</evidence>
<keyword evidence="1" id="KW-0175">Coiled coil</keyword>
<feature type="transmembrane region" description="Helical" evidence="2">
    <location>
        <begin position="344"/>
        <end position="364"/>
    </location>
</feature>
<accession>K0AYE6</accession>
<protein>
    <submittedName>
        <fullName evidence="3">Fimbrial assembly family protein</fullName>
    </submittedName>
</protein>
<proteinExistence type="predicted"/>
<sequence length="522" mass="59736">MSILVIETNEQVIRACVLKKGIKGYSLVDCIKIPKESGYEILTSDELLAVMSRITNCPKNVVIVTSLATIIETSMDKDKVKKMTHSYLKEAIKWEIEPFITDSVTDSIVGYEIIKKSREEMKDIEENQIWVSVISKNEYEDIKRIMDEEGLKLKRIYPTDSCIAETAMYTSKVKNKIIIDIGEKVTKLVQILNGRITEYKELSLGVDDIHVYLDNLNYDDLIKIFNDSLQQWEGSKEDTISKVSNYMDISFYKWNDSKEEIILSGIGASDEIILDFFTKNISSNIEVVYIEINQLSEFSELKETEFAAILGAGIRELSINRSLKTIGIDDTIELSRIIRERVHIMPIVALVSILVVFIGHYGFIKYRTVRVNSQITTLEGKKAEIEGKSQKYEALKNDKEQIEKSIAKDNEQIELLRWGIRENTDTVAQILKAVQENSTINLHSVNVLIDNQNKNYSVTAESSEARDLNNFIVGIQGKEWCEYADIKNIDEIESKGDEDEENQKKINYSFSIDIVKDSYENK</sequence>
<keyword evidence="2" id="KW-0472">Membrane</keyword>
<dbReference type="STRING" id="1128398.Curi_c12730"/>
<dbReference type="Proteomes" id="UP000006094">
    <property type="component" value="Chromosome"/>
</dbReference>